<dbReference type="PROSITE" id="PS00916">
    <property type="entry name" value="PI3_4_KINASE_2"/>
    <property type="match status" value="1"/>
</dbReference>
<feature type="domain" description="PI3K/PI4K catalytic" evidence="14">
    <location>
        <begin position="2353"/>
        <end position="2641"/>
    </location>
</feature>
<dbReference type="PROSITE" id="PS51189">
    <property type="entry name" value="FAT"/>
    <property type="match status" value="1"/>
</dbReference>
<dbReference type="SMART" id="SM00146">
    <property type="entry name" value="PI3Kc"/>
    <property type="match status" value="1"/>
</dbReference>
<evidence type="ECO:0000256" key="8">
    <source>
        <dbReference type="ARBA" id="ARBA00022840"/>
    </source>
</evidence>
<feature type="compositionally biased region" description="Low complexity" evidence="13">
    <location>
        <begin position="1830"/>
        <end position="1865"/>
    </location>
</feature>
<dbReference type="Pfam" id="PF11865">
    <property type="entry name" value="mTOR_dom"/>
    <property type="match status" value="1"/>
</dbReference>
<keyword evidence="4" id="KW-0677">Repeat</keyword>
<dbReference type="InterPro" id="IPR050517">
    <property type="entry name" value="DDR_Repair_Kinase"/>
</dbReference>
<dbReference type="SUPFAM" id="SSF48371">
    <property type="entry name" value="ARM repeat"/>
    <property type="match status" value="1"/>
</dbReference>
<dbReference type="EMBL" id="JAATJU010026169">
    <property type="protein sequence ID" value="KAH0502164.1"/>
    <property type="molecule type" value="Genomic_DNA"/>
</dbReference>
<dbReference type="InterPro" id="IPR011990">
    <property type="entry name" value="TPR-like_helical_dom_sf"/>
</dbReference>
<dbReference type="FunFam" id="1.25.10.10:FF:000532">
    <property type="entry name" value="Serine/threonine-protein kinase mTOR"/>
    <property type="match status" value="1"/>
</dbReference>
<dbReference type="Gene3D" id="1.20.120.150">
    <property type="entry name" value="FKBP12-rapamycin binding domain"/>
    <property type="match status" value="1"/>
</dbReference>
<evidence type="ECO:0000256" key="6">
    <source>
        <dbReference type="ARBA" id="ARBA00022777"/>
    </source>
</evidence>
<dbReference type="FunFam" id="1.10.1070.11:FF:000074">
    <property type="entry name" value="DJ576K7.1 (FK506 binding protein 12-rapamycin associated protein 1)"/>
    <property type="match status" value="1"/>
</dbReference>
<dbReference type="SMART" id="SM01345">
    <property type="entry name" value="Rapamycin_bind"/>
    <property type="match status" value="1"/>
</dbReference>
<dbReference type="GO" id="GO:0051094">
    <property type="term" value="P:positive regulation of developmental process"/>
    <property type="evidence" value="ECO:0007669"/>
    <property type="project" value="UniProtKB-ARBA"/>
</dbReference>
<dbReference type="PROSITE" id="PS00915">
    <property type="entry name" value="PI3_4_KINASE_1"/>
    <property type="match status" value="1"/>
</dbReference>
<accession>A0A8J6KM33</accession>
<feature type="region of interest" description="Disordered" evidence="13">
    <location>
        <begin position="2738"/>
        <end position="2769"/>
    </location>
</feature>
<feature type="domain" description="FATC" evidence="16">
    <location>
        <begin position="2689"/>
        <end position="2721"/>
    </location>
</feature>
<keyword evidence="6 12" id="KW-0418">Kinase</keyword>
<dbReference type="InterPro" id="IPR024585">
    <property type="entry name" value="mTOR_dom"/>
</dbReference>
<evidence type="ECO:0000256" key="11">
    <source>
        <dbReference type="ARBA" id="ARBA00073254"/>
    </source>
</evidence>
<dbReference type="PANTHER" id="PTHR11139:SF9">
    <property type="entry name" value="SERINE_THREONINE-PROTEIN KINASE MTOR"/>
    <property type="match status" value="1"/>
</dbReference>
<sequence>MLGTGPTTATASAATSSNVSVLQQFASGLKSRNEETRAKAAKELQHYVTMELREMSQEESTRFYDQLNHHIFELVSSSDANERKGGILAIASLIGVEGGNSTRIGRFANYLRNLLPSSDPVVMEMASKAIGRLAMAGDTFTAEYVEFEVKRALEWLGADRNEGRRHAAVLVLRELAISVPTFFFQQVQPFFDNIFVAVWDPKQAIREGAVAALRACLILTTQREPKEMQKPQWYRHTFEEAEKGFDETLAKEKGMNRDDRIHGALLILNELVRISSMEGERLREEMEEITQQQLVHDKYCKDLMGFGTKPRHITPFTSFQAVQPQQSNALVGLLGYSSHQGLMGFGASPSPTKSTLVESRCCRDLMEEKFDQVCQWVLKCRSSKNSLIQMTILNLLPRLAAFRPSAFTDTQYLQDTMNHVLSCVKKEKERTAAFQALGLLSVAVRSEFKVYLPRVLDIIRAALPPKDFAHKRQKTVQVDATVFTCISMLARAMGPGIQQDIKELLEPMLAVGLSPALTAVLYDLSRQIPQLKKDIQDGLLKMLSLVLMHKPLRHPGMPKGLAHQLASPGLTTLPEASDVASITLALRTLGSFEFEGHSLTQFVRHCADHFLNSEHKEIRMEAARTCSRLLTPSIHLISGHAHVVSQTAVQVVADVLSKLLVVGITDPDPDIRYCVLASLDERFDAHLAQAENLQALFVALNDQVFEIRELAICTVGRLSSMNPAFVMPFLRKMLIQILTELEHSGIGRIKEQSARMLGHLVSNAPRLIRPYMEPILKALILKLKDPDPDPNPGVINNVLATIGELAQVALWTLGQLVASTGYVVEPYRKYPTLLEVLLNFLKTEQNQGTRREAIRVLGLLGALDPYKHKVNIGMIDQSRDASAVSLSESKSSQDSSDYSTSEMLVNMGNLPLDEFYPAVSMVALMRIFRDQSLSHHHTMVVQAITFIFKSLGLKCVQFLPQVMPTFLNVIRVCDGAIREFLFQQLGMLVSFVKSHIRPYMDEIVTLMREFWVMNTSIQSTIILLIEQIVVALGGEFKLYLPQLIPHMLRVFMHDNSQGRIVSIKLLAAIQLFGANLDDYLHLLLPPIVKLFDAPEVPLPSRKAALETVDRLTESLDFTDYASRIIHPIVRTLDQSPELRSTAMDTLSSLVFQLGKKYQIFIPMVNKVLVRHRINHHRYDVLICRIVKGYTLADEEEDPLIYQHRMLRSGQGDALASGPVETGPMKKLHVSTINLQKAGSVEDTLDVTDLPCLFRRVNPAPAGSKRAFPTLCCAWGAARRVSKDDWLEWLRRLSLELLKDSSSPSLRSCWALAQAYNPMARDLFNAAFVSCWSELNEDQQDELIRSIELALTSQDIAEVTQTLFNLAEFMEHSDKGPLPLRDDNGIVLLGERAAKCRAYAKALHYKELEFQKGPTPAILESLISINNKLQQPEAASGVLEYAMKHFGELEIQATWYEKLHEWEDALVAYDKKMDTNKDDPELMLGRMRCLEALGEWGQLHQQCCEKWTLVNDETQAKMARMAAAAAWGLGQWDSMEEYTCMIPRDTHDGAFYRAVLALHQDLFSLAQQCIDKARDLLDAELTAMAGESYSRAYGAMVSCHMLSELEEVIQYKLVPERREIIRQIWWERLQGCQRIVEDWQKILMVRSLVVNPHEDMRTWLKYASLCGKSGRLALAHKTLVLLLGVDPSRQLDHPLPTVHPQVTYAYMKNMWKSARKIDAFQHMQYFVQTMQQQAQHAIATEDQQHKQELHKLMARCFLKLGEWQLNLQGINESTIPKVLQYYSAATEHDRSWYKAWHAWAVMNFEAVLHYKHQNQARDEKKKLRHASGANITNATTAATTAASAAAATSTEGSNSESEAESTENSPTPSPLQKKVTEDLSKTLLLYTVPAVQGFFRSISLSRGNNLQDTLRVLTLWFDYGHWPDVNEALVEGVKAIQIDTWLQVIPQLIARIDTPRPLVGRLIHQLLTDIGRYHPQALIYPLTVASKSTTTARHNAANKILKNMCEHSNTLVQQAMMVSEELIRVAILWHEMWHEGLEEASRLYFGERNVKGMFEVLEPLHAMMERGPQTLKETSFNQAYGRDLMEAQEWCRKYMKSGNVKDLTQAWDLYYHVFRRISKQLPQLTSLELQYVSPKLLMCRDLELAVPGTYDPNQPIIRIQSIAPSLQIDAFQHMQYFVQTMQQQAQHAIATEDQQHKQELHKLMARCFLKLGEWQLNLQGINESTIPKVLQYYSAATEHDRSWYKTYLPSQLWGRSPDLSLFMVPGPLLVLPLGIRIQSIAPSLQVITSKQRPRKLTLMVPLERRKSKSFPNCSQLTSLELQYVSPKLLMCRDLELAVPGTYDPNQPIIRIQSIAPSLQVITSKQRPRKLTLMGSNGHEFVFLLKGHEDLRQDERVMQLFGLVNTLLANDPTSLRKNLSIQRYAVIPLSTNSGLIGWVPHCDTLHALIRDYREKKKILLNIEHRIMLRMAPDYDHLTLMQKVEVFEHAVNNTAGDDLAKLLWLKSPSSEVWFDRRTNYTRSLAVMSMVGYILGLGDRHPSNLMLDRLSGKILHIDFGDCFEVTGLDGNYRTTCHTVMEVLREHKDSVMAVLEAFVYDPLLNWRLMDTNTKGNKRSRTRTDSYSAGQSVEILDGVELGEPAHKKAGTTVPESIHSFIGDGLVKPEALNKKAIQIINRVRDKLTGRDFSHDDTLDVPTQVELLIKQATSHENLCQCYIGWDSGLSTVKYARGLENTDQGLQHSDADFSTPPILLPHRSLGSSGNICRMGQSG</sequence>
<evidence type="ECO:0000256" key="12">
    <source>
        <dbReference type="RuleBase" id="RU364109"/>
    </source>
</evidence>
<dbReference type="GO" id="GO:0031932">
    <property type="term" value="C:TORC2 complex"/>
    <property type="evidence" value="ECO:0007669"/>
    <property type="project" value="TreeGrafter"/>
</dbReference>
<feature type="region of interest" description="Disordered" evidence="13">
    <location>
        <begin position="1830"/>
        <end position="1872"/>
    </location>
</feature>
<keyword evidence="7" id="KW-0802">TPR repeat</keyword>
<dbReference type="SUPFAM" id="SSF56112">
    <property type="entry name" value="Protein kinase-like (PK-like)"/>
    <property type="match status" value="1"/>
</dbReference>
<dbReference type="InterPro" id="IPR014009">
    <property type="entry name" value="PIK_FAT"/>
</dbReference>
<dbReference type="EC" id="2.7.11.1" evidence="2 12"/>
<evidence type="ECO:0000256" key="10">
    <source>
        <dbReference type="ARBA" id="ARBA00048679"/>
    </source>
</evidence>
<dbReference type="Gene3D" id="1.10.1070.11">
    <property type="entry name" value="Phosphatidylinositol 3-/4-kinase, catalytic domain"/>
    <property type="match status" value="2"/>
</dbReference>
<evidence type="ECO:0000256" key="9">
    <source>
        <dbReference type="ARBA" id="ARBA00047899"/>
    </source>
</evidence>
<dbReference type="Pfam" id="PF02259">
    <property type="entry name" value="FAT"/>
    <property type="match status" value="2"/>
</dbReference>
<dbReference type="InterPro" id="IPR036738">
    <property type="entry name" value="FRB_sf"/>
</dbReference>
<dbReference type="PROSITE" id="PS51190">
    <property type="entry name" value="FATC"/>
    <property type="match status" value="1"/>
</dbReference>
<dbReference type="GO" id="GO:0051896">
    <property type="term" value="P:regulation of phosphatidylinositol 3-kinase/protein kinase B signal transduction"/>
    <property type="evidence" value="ECO:0007669"/>
    <property type="project" value="UniProtKB-ARBA"/>
</dbReference>
<dbReference type="Pfam" id="PF08771">
    <property type="entry name" value="FRB_dom"/>
    <property type="match status" value="1"/>
</dbReference>
<dbReference type="FunFam" id="1.20.120.150:FF:000001">
    <property type="entry name" value="Serine/threonine-protein kinase TOR"/>
    <property type="match status" value="1"/>
</dbReference>
<proteinExistence type="inferred from homology"/>
<dbReference type="FunFam" id="1.25.10.10:FF:000060">
    <property type="entry name" value="Serine/threonine-protein kinase mTOR"/>
    <property type="match status" value="1"/>
</dbReference>
<gene>
    <name evidence="17" type="ORF">LTLLF_106550</name>
</gene>
<comment type="catalytic activity">
    <reaction evidence="9 12">
        <text>L-threonyl-[protein] + ATP = O-phospho-L-threonyl-[protein] + ADP + H(+)</text>
        <dbReference type="Rhea" id="RHEA:46608"/>
        <dbReference type="Rhea" id="RHEA-COMP:11060"/>
        <dbReference type="Rhea" id="RHEA-COMP:11605"/>
        <dbReference type="ChEBI" id="CHEBI:15378"/>
        <dbReference type="ChEBI" id="CHEBI:30013"/>
        <dbReference type="ChEBI" id="CHEBI:30616"/>
        <dbReference type="ChEBI" id="CHEBI:61977"/>
        <dbReference type="ChEBI" id="CHEBI:456216"/>
        <dbReference type="EC" id="2.7.11.1"/>
    </reaction>
</comment>
<dbReference type="GO" id="GO:0080090">
    <property type="term" value="P:regulation of primary metabolic process"/>
    <property type="evidence" value="ECO:0007669"/>
    <property type="project" value="UniProtKB-ARBA"/>
</dbReference>
<name>A0A8J6KM33_MICOH</name>
<dbReference type="GO" id="GO:0004674">
    <property type="term" value="F:protein serine/threonine kinase activity"/>
    <property type="evidence" value="ECO:0007669"/>
    <property type="project" value="UniProtKB-KW"/>
</dbReference>
<dbReference type="GO" id="GO:0005634">
    <property type="term" value="C:nucleus"/>
    <property type="evidence" value="ECO:0007669"/>
    <property type="project" value="TreeGrafter"/>
</dbReference>
<evidence type="ECO:0000256" key="1">
    <source>
        <dbReference type="ARBA" id="ARBA00011031"/>
    </source>
</evidence>
<keyword evidence="8 12" id="KW-0067">ATP-binding</keyword>
<dbReference type="GO" id="GO:0044877">
    <property type="term" value="F:protein-containing complex binding"/>
    <property type="evidence" value="ECO:0007669"/>
    <property type="project" value="InterPro"/>
</dbReference>
<dbReference type="GO" id="GO:0005524">
    <property type="term" value="F:ATP binding"/>
    <property type="evidence" value="ECO:0007669"/>
    <property type="project" value="UniProtKB-KW"/>
</dbReference>
<dbReference type="InterPro" id="IPR009076">
    <property type="entry name" value="FRB_dom"/>
</dbReference>
<dbReference type="SMART" id="SM01346">
    <property type="entry name" value="DUF3385"/>
    <property type="match status" value="1"/>
</dbReference>
<dbReference type="Pfam" id="PF02260">
    <property type="entry name" value="FATC"/>
    <property type="match status" value="1"/>
</dbReference>
<reference evidence="17" key="1">
    <citation type="submission" date="2020-03" db="EMBL/GenBank/DDBJ databases">
        <title>Studies in the Genomics of Life Span.</title>
        <authorList>
            <person name="Glass D."/>
        </authorList>
    </citation>
    <scope>NUCLEOTIDE SEQUENCE</scope>
    <source>
        <strain evidence="17">LTLLF</strain>
        <tissue evidence="17">Muscle</tissue>
    </source>
</reference>
<dbReference type="InterPro" id="IPR057564">
    <property type="entry name" value="HEAT_ATR"/>
</dbReference>
<evidence type="ECO:0000256" key="3">
    <source>
        <dbReference type="ARBA" id="ARBA00022679"/>
    </source>
</evidence>
<evidence type="ECO:0000256" key="5">
    <source>
        <dbReference type="ARBA" id="ARBA00022741"/>
    </source>
</evidence>
<dbReference type="PANTHER" id="PTHR11139">
    <property type="entry name" value="ATAXIA TELANGIECTASIA MUTATED ATM -RELATED"/>
    <property type="match status" value="1"/>
</dbReference>
<dbReference type="GO" id="GO:0008361">
    <property type="term" value="P:regulation of cell size"/>
    <property type="evidence" value="ECO:0007669"/>
    <property type="project" value="UniProtKB-ARBA"/>
</dbReference>
<keyword evidence="12" id="KW-0723">Serine/threonine-protein kinase</keyword>
<dbReference type="CDD" id="cd05169">
    <property type="entry name" value="PIKKc_TOR"/>
    <property type="match status" value="1"/>
</dbReference>
<evidence type="ECO:0000256" key="4">
    <source>
        <dbReference type="ARBA" id="ARBA00022737"/>
    </source>
</evidence>
<dbReference type="Gene3D" id="3.30.1010.10">
    <property type="entry name" value="Phosphatidylinositol 3-kinase Catalytic Subunit, Chain A, domain 4"/>
    <property type="match status" value="1"/>
</dbReference>
<dbReference type="InterPro" id="IPR026683">
    <property type="entry name" value="TOR_cat"/>
</dbReference>
<dbReference type="InterPro" id="IPR003152">
    <property type="entry name" value="FATC_dom"/>
</dbReference>
<dbReference type="FunFam" id="1.25.10.10:FF:000094">
    <property type="entry name" value="Serine/threonine-protein kinase mTOR"/>
    <property type="match status" value="1"/>
</dbReference>
<comment type="catalytic activity">
    <reaction evidence="10">
        <text>L-seryl-[protein] + ATP = O-phospho-L-seryl-[protein] + ADP + H(+)</text>
        <dbReference type="Rhea" id="RHEA:17989"/>
        <dbReference type="Rhea" id="RHEA-COMP:9863"/>
        <dbReference type="Rhea" id="RHEA-COMP:11604"/>
        <dbReference type="ChEBI" id="CHEBI:15378"/>
        <dbReference type="ChEBI" id="CHEBI:29999"/>
        <dbReference type="ChEBI" id="CHEBI:30616"/>
        <dbReference type="ChEBI" id="CHEBI:83421"/>
        <dbReference type="ChEBI" id="CHEBI:456216"/>
        <dbReference type="EC" id="2.7.11.1"/>
    </reaction>
</comment>
<organism evidence="17 18">
    <name type="scientific">Microtus ochrogaster</name>
    <name type="common">Prairie vole</name>
    <dbReference type="NCBI Taxonomy" id="79684"/>
    <lineage>
        <taxon>Eukaryota</taxon>
        <taxon>Metazoa</taxon>
        <taxon>Chordata</taxon>
        <taxon>Craniata</taxon>
        <taxon>Vertebrata</taxon>
        <taxon>Euteleostomi</taxon>
        <taxon>Mammalia</taxon>
        <taxon>Eutheria</taxon>
        <taxon>Euarchontoglires</taxon>
        <taxon>Glires</taxon>
        <taxon>Rodentia</taxon>
        <taxon>Myomorpha</taxon>
        <taxon>Muroidea</taxon>
        <taxon>Cricetidae</taxon>
        <taxon>Arvicolinae</taxon>
        <taxon>Microtus</taxon>
    </lineage>
</organism>
<dbReference type="FunFam" id="3.30.1010.10:FF:000004">
    <property type="entry name" value="Serine/threonine-protein kinase TOR"/>
    <property type="match status" value="1"/>
</dbReference>
<dbReference type="InterPro" id="IPR011989">
    <property type="entry name" value="ARM-like"/>
</dbReference>
<evidence type="ECO:0000259" key="14">
    <source>
        <dbReference type="PROSITE" id="PS50290"/>
    </source>
</evidence>
<protein>
    <recommendedName>
        <fullName evidence="11 12">Serine/threonine-protein kinase mTOR</fullName>
        <ecNumber evidence="2 12">2.7.11.1</ecNumber>
    </recommendedName>
</protein>
<dbReference type="PROSITE" id="PS50290">
    <property type="entry name" value="PI3_4_KINASE_3"/>
    <property type="match status" value="1"/>
</dbReference>
<dbReference type="Pfam" id="PF23593">
    <property type="entry name" value="HEAT_ATR"/>
    <property type="match status" value="1"/>
</dbReference>
<evidence type="ECO:0000313" key="17">
    <source>
        <dbReference type="EMBL" id="KAH0502164.1"/>
    </source>
</evidence>
<dbReference type="InterPro" id="IPR000403">
    <property type="entry name" value="PI3/4_kinase_cat_dom"/>
</dbReference>
<dbReference type="GO" id="GO:0031931">
    <property type="term" value="C:TORC1 complex"/>
    <property type="evidence" value="ECO:0007669"/>
    <property type="project" value="TreeGrafter"/>
</dbReference>
<dbReference type="GO" id="GO:0038202">
    <property type="term" value="P:TORC1 signaling"/>
    <property type="evidence" value="ECO:0007669"/>
    <property type="project" value="TreeGrafter"/>
</dbReference>
<keyword evidence="5 12" id="KW-0547">Nucleotide-binding</keyword>
<evidence type="ECO:0000256" key="13">
    <source>
        <dbReference type="SAM" id="MobiDB-lite"/>
    </source>
</evidence>
<dbReference type="GO" id="GO:0051240">
    <property type="term" value="P:positive regulation of multicellular organismal process"/>
    <property type="evidence" value="ECO:0007669"/>
    <property type="project" value="UniProtKB-ARBA"/>
</dbReference>
<evidence type="ECO:0000256" key="7">
    <source>
        <dbReference type="ARBA" id="ARBA00022803"/>
    </source>
</evidence>
<comment type="caution">
    <text evidence="17">The sequence shown here is derived from an EMBL/GenBank/DDBJ whole genome shotgun (WGS) entry which is preliminary data.</text>
</comment>
<dbReference type="GO" id="GO:0009891">
    <property type="term" value="P:positive regulation of biosynthetic process"/>
    <property type="evidence" value="ECO:0007669"/>
    <property type="project" value="UniProtKB-ARBA"/>
</dbReference>
<dbReference type="GO" id="GO:0016242">
    <property type="term" value="P:negative regulation of macroautophagy"/>
    <property type="evidence" value="ECO:0007669"/>
    <property type="project" value="TreeGrafter"/>
</dbReference>
<dbReference type="Gene3D" id="1.25.40.10">
    <property type="entry name" value="Tetratricopeptide repeat domain"/>
    <property type="match status" value="1"/>
</dbReference>
<feature type="domain" description="FAT" evidence="15">
    <location>
        <begin position="1387"/>
        <end position="1987"/>
    </location>
</feature>
<dbReference type="SUPFAM" id="SSF47212">
    <property type="entry name" value="FKBP12-rapamycin-binding domain of FKBP-rapamycin-associated protein (FRAP)"/>
    <property type="match status" value="1"/>
</dbReference>
<evidence type="ECO:0000313" key="18">
    <source>
        <dbReference type="Proteomes" id="UP000710432"/>
    </source>
</evidence>
<dbReference type="InterPro" id="IPR036940">
    <property type="entry name" value="PI3/4_kinase_cat_sf"/>
</dbReference>
<evidence type="ECO:0000256" key="2">
    <source>
        <dbReference type="ARBA" id="ARBA00012513"/>
    </source>
</evidence>
<dbReference type="Pfam" id="PF00454">
    <property type="entry name" value="PI3_PI4_kinase"/>
    <property type="match status" value="1"/>
</dbReference>
<dbReference type="SMART" id="SM01343">
    <property type="entry name" value="FATC"/>
    <property type="match status" value="1"/>
</dbReference>
<dbReference type="InterPro" id="IPR016024">
    <property type="entry name" value="ARM-type_fold"/>
</dbReference>
<dbReference type="InterPro" id="IPR018936">
    <property type="entry name" value="PI3/4_kinase_CS"/>
</dbReference>
<dbReference type="InterPro" id="IPR011009">
    <property type="entry name" value="Kinase-like_dom_sf"/>
</dbReference>
<dbReference type="GO" id="GO:0005737">
    <property type="term" value="C:cytoplasm"/>
    <property type="evidence" value="ECO:0007669"/>
    <property type="project" value="TreeGrafter"/>
</dbReference>
<evidence type="ECO:0000259" key="16">
    <source>
        <dbReference type="PROSITE" id="PS51190"/>
    </source>
</evidence>
<comment type="similarity">
    <text evidence="1 12">Belongs to the PI3/PI4-kinase family.</text>
</comment>
<dbReference type="Gene3D" id="1.25.10.10">
    <property type="entry name" value="Leucine-rich Repeat Variant"/>
    <property type="match status" value="4"/>
</dbReference>
<evidence type="ECO:0000259" key="15">
    <source>
        <dbReference type="PROSITE" id="PS51189"/>
    </source>
</evidence>
<dbReference type="Proteomes" id="UP000710432">
    <property type="component" value="Unassembled WGS sequence"/>
</dbReference>
<dbReference type="InterPro" id="IPR003151">
    <property type="entry name" value="PIK-rel_kinase_FAT"/>
</dbReference>
<keyword evidence="3 12" id="KW-0808">Transferase</keyword>